<evidence type="ECO:0000313" key="4">
    <source>
        <dbReference type="Proteomes" id="UP000646749"/>
    </source>
</evidence>
<accession>A0ABQ4EAQ8</accession>
<evidence type="ECO:0000313" key="3">
    <source>
        <dbReference type="EMBL" id="GIG91744.1"/>
    </source>
</evidence>
<reference evidence="3 4" key="1">
    <citation type="submission" date="2021-01" db="EMBL/GenBank/DDBJ databases">
        <title>Whole genome shotgun sequence of Plantactinospora endophytica NBRC 110450.</title>
        <authorList>
            <person name="Komaki H."/>
            <person name="Tamura T."/>
        </authorList>
    </citation>
    <scope>NUCLEOTIDE SEQUENCE [LARGE SCALE GENOMIC DNA]</scope>
    <source>
        <strain evidence="3 4">NBRC 110450</strain>
    </source>
</reference>
<organism evidence="3 4">
    <name type="scientific">Plantactinospora endophytica</name>
    <dbReference type="NCBI Taxonomy" id="673535"/>
    <lineage>
        <taxon>Bacteria</taxon>
        <taxon>Bacillati</taxon>
        <taxon>Actinomycetota</taxon>
        <taxon>Actinomycetes</taxon>
        <taxon>Micromonosporales</taxon>
        <taxon>Micromonosporaceae</taxon>
        <taxon>Plantactinospora</taxon>
    </lineage>
</organism>
<dbReference type="PANTHER" id="PTHR11712:SF336">
    <property type="entry name" value="3-OXOACYL-[ACYL-CARRIER-PROTEIN] SYNTHASE, MITOCHONDRIAL"/>
    <property type="match status" value="1"/>
</dbReference>
<dbReference type="EMBL" id="BONW01000039">
    <property type="protein sequence ID" value="GIG91744.1"/>
    <property type="molecule type" value="Genomic_DNA"/>
</dbReference>
<name>A0ABQ4EAQ8_9ACTN</name>
<dbReference type="InterPro" id="IPR000794">
    <property type="entry name" value="Beta-ketoacyl_synthase"/>
</dbReference>
<gene>
    <name evidence="3" type="ORF">Pen02_66800</name>
</gene>
<feature type="domain" description="Beta-ketoacyl synthase-like N-terminal" evidence="2">
    <location>
        <begin position="47"/>
        <end position="179"/>
    </location>
</feature>
<dbReference type="PANTHER" id="PTHR11712">
    <property type="entry name" value="POLYKETIDE SYNTHASE-RELATED"/>
    <property type="match status" value="1"/>
</dbReference>
<keyword evidence="4" id="KW-1185">Reference proteome</keyword>
<dbReference type="Gene3D" id="3.40.47.10">
    <property type="match status" value="1"/>
</dbReference>
<keyword evidence="1" id="KW-0808">Transferase</keyword>
<evidence type="ECO:0000256" key="1">
    <source>
        <dbReference type="ARBA" id="ARBA00022679"/>
    </source>
</evidence>
<evidence type="ECO:0000259" key="2">
    <source>
        <dbReference type="Pfam" id="PF00109"/>
    </source>
</evidence>
<proteinExistence type="predicted"/>
<dbReference type="InterPro" id="IPR016039">
    <property type="entry name" value="Thiolase-like"/>
</dbReference>
<dbReference type="Proteomes" id="UP000646749">
    <property type="component" value="Unassembled WGS sequence"/>
</dbReference>
<dbReference type="SUPFAM" id="SSF53901">
    <property type="entry name" value="Thiolase-like"/>
    <property type="match status" value="2"/>
</dbReference>
<dbReference type="RefSeq" id="WP_203870084.1">
    <property type="nucleotide sequence ID" value="NZ_BONW01000039.1"/>
</dbReference>
<protein>
    <recommendedName>
        <fullName evidence="2">Beta-ketoacyl synthase-like N-terminal domain-containing protein</fullName>
    </recommendedName>
</protein>
<dbReference type="Pfam" id="PF00109">
    <property type="entry name" value="ketoacyl-synt"/>
    <property type="match status" value="1"/>
</dbReference>
<dbReference type="InterPro" id="IPR014030">
    <property type="entry name" value="Ketoacyl_synth_N"/>
</dbReference>
<sequence>MAAVDVVVSGVGVAVSGIAGPDDLLRRTPAGAQGDDPARRLTGKGLRYKDRATRLALCAGRDALADAGLLNDPGLTVPSETVGVVVSSNYGNVDTICDTVSTIAAETYVGLSPMALPATASNVIASWLAIWFRLRGANLTMCNGPTSGLDAVNWGRLLVLAGRVDRVLVVGVEPANAPVRHLVSGGRSNGDDDLRLFDGAAALLLESAAAARDRGVEALAELGPYARKADQPAAVASIRRTDPRPVDMWFGAGAGGPAGMTEQTSYDLTAYHGHCSGALGVLQCVAGTAWLSGHDRGAVLASADGDGSDAAAALLLTAGTRPGPAAGDRR</sequence>
<comment type="caution">
    <text evidence="3">The sequence shown here is derived from an EMBL/GenBank/DDBJ whole genome shotgun (WGS) entry which is preliminary data.</text>
</comment>